<dbReference type="InterPro" id="IPR029016">
    <property type="entry name" value="GAF-like_dom_sf"/>
</dbReference>
<dbReference type="InterPro" id="IPR005471">
    <property type="entry name" value="Tscrpt_reg_IclR_N"/>
</dbReference>
<accession>A0A7G5ECB1</accession>
<dbReference type="Gene3D" id="1.10.10.10">
    <property type="entry name" value="Winged helix-like DNA-binding domain superfamily/Winged helix DNA-binding domain"/>
    <property type="match status" value="1"/>
</dbReference>
<dbReference type="InterPro" id="IPR014757">
    <property type="entry name" value="Tscrpt_reg_IclR_C"/>
</dbReference>
<keyword evidence="1" id="KW-0805">Transcription regulation</keyword>
<name>A0A7G5ECB1_9BURK</name>
<dbReference type="SUPFAM" id="SSF46785">
    <property type="entry name" value="Winged helix' DNA-binding domain"/>
    <property type="match status" value="1"/>
</dbReference>
<dbReference type="PANTHER" id="PTHR30136:SF35">
    <property type="entry name" value="HTH-TYPE TRANSCRIPTIONAL REGULATOR RV1719"/>
    <property type="match status" value="1"/>
</dbReference>
<dbReference type="InterPro" id="IPR036390">
    <property type="entry name" value="WH_DNA-bd_sf"/>
</dbReference>
<dbReference type="RefSeq" id="WP_182326070.1">
    <property type="nucleotide sequence ID" value="NZ_CP058554.1"/>
</dbReference>
<dbReference type="InterPro" id="IPR050707">
    <property type="entry name" value="HTH_MetabolicPath_Reg"/>
</dbReference>
<organism evidence="6 7">
    <name type="scientific">Comamonas piscis</name>
    <dbReference type="NCBI Taxonomy" id="1562974"/>
    <lineage>
        <taxon>Bacteria</taxon>
        <taxon>Pseudomonadati</taxon>
        <taxon>Pseudomonadota</taxon>
        <taxon>Betaproteobacteria</taxon>
        <taxon>Burkholderiales</taxon>
        <taxon>Comamonadaceae</taxon>
        <taxon>Comamonas</taxon>
    </lineage>
</organism>
<sequence>MPKTTHSIAEPVASVEPSPRESSLFMGSLAKAFQVLEAFRDTHREMSLAEIARAAQLDRSATQRIIFTLEKLRYIRRLPDSNLYTLAPEVLRLSYNYLRSQRIVERAYPYLIEMTHTLGETSNLQEMDGNEVVFIAKVPGRYIYNSDFSVGSRLPAAYTASGRAMMAKLPMDERLRLIATTPLVKITAQTVTDPEQLLRGIEAAERDGYAIVQNQTVVGDISVAAAITGRGGVPIGAITISAPSTRWGTAKAEAELLPHVLLAATSISNILDNF</sequence>
<evidence type="ECO:0000256" key="3">
    <source>
        <dbReference type="ARBA" id="ARBA00023163"/>
    </source>
</evidence>
<proteinExistence type="predicted"/>
<dbReference type="Proteomes" id="UP000515240">
    <property type="component" value="Chromosome"/>
</dbReference>
<evidence type="ECO:0000259" key="5">
    <source>
        <dbReference type="PROSITE" id="PS51078"/>
    </source>
</evidence>
<keyword evidence="7" id="KW-1185">Reference proteome</keyword>
<evidence type="ECO:0000256" key="1">
    <source>
        <dbReference type="ARBA" id="ARBA00023015"/>
    </source>
</evidence>
<dbReference type="Pfam" id="PF01614">
    <property type="entry name" value="IclR_C"/>
    <property type="match status" value="1"/>
</dbReference>
<keyword evidence="2" id="KW-0238">DNA-binding</keyword>
<feature type="domain" description="HTH iclR-type" evidence="4">
    <location>
        <begin position="26"/>
        <end position="88"/>
    </location>
</feature>
<dbReference type="GO" id="GO:0045892">
    <property type="term" value="P:negative regulation of DNA-templated transcription"/>
    <property type="evidence" value="ECO:0007669"/>
    <property type="project" value="TreeGrafter"/>
</dbReference>
<evidence type="ECO:0000256" key="2">
    <source>
        <dbReference type="ARBA" id="ARBA00023125"/>
    </source>
</evidence>
<dbReference type="SMART" id="SM00346">
    <property type="entry name" value="HTH_ICLR"/>
    <property type="match status" value="1"/>
</dbReference>
<dbReference type="KEGG" id="cpis:HS961_01625"/>
<dbReference type="Gene3D" id="3.30.450.40">
    <property type="match status" value="1"/>
</dbReference>
<evidence type="ECO:0000313" key="7">
    <source>
        <dbReference type="Proteomes" id="UP000515240"/>
    </source>
</evidence>
<dbReference type="SUPFAM" id="SSF55781">
    <property type="entry name" value="GAF domain-like"/>
    <property type="match status" value="1"/>
</dbReference>
<dbReference type="GO" id="GO:0003677">
    <property type="term" value="F:DNA binding"/>
    <property type="evidence" value="ECO:0007669"/>
    <property type="project" value="UniProtKB-KW"/>
</dbReference>
<dbReference type="PANTHER" id="PTHR30136">
    <property type="entry name" value="HELIX-TURN-HELIX TRANSCRIPTIONAL REGULATOR, ICLR FAMILY"/>
    <property type="match status" value="1"/>
</dbReference>
<keyword evidence="3" id="KW-0804">Transcription</keyword>
<gene>
    <name evidence="6" type="ORF">HS961_01625</name>
</gene>
<reference evidence="6 7" key="1">
    <citation type="journal article" date="2020" name="G3 (Bethesda)">
        <title>CeMbio - The Caenorhabditis elegans Microbiome Resource.</title>
        <authorList>
            <person name="Dirksen P."/>
            <person name="Assie A."/>
            <person name="Zimmermann J."/>
            <person name="Zhang F."/>
            <person name="Tietje A.M."/>
            <person name="Marsh S.A."/>
            <person name="Felix M.A."/>
            <person name="Shapira M."/>
            <person name="Kaleta C."/>
            <person name="Schulenburg H."/>
            <person name="Samuel B."/>
        </authorList>
    </citation>
    <scope>NUCLEOTIDE SEQUENCE [LARGE SCALE GENOMIC DNA]</scope>
    <source>
        <strain evidence="6 7">BIGb0172</strain>
    </source>
</reference>
<dbReference type="GO" id="GO:0003700">
    <property type="term" value="F:DNA-binding transcription factor activity"/>
    <property type="evidence" value="ECO:0007669"/>
    <property type="project" value="TreeGrafter"/>
</dbReference>
<protein>
    <submittedName>
        <fullName evidence="6">IclR family transcriptional regulator</fullName>
    </submittedName>
</protein>
<dbReference type="PROSITE" id="PS51077">
    <property type="entry name" value="HTH_ICLR"/>
    <property type="match status" value="1"/>
</dbReference>
<dbReference type="EMBL" id="CP058554">
    <property type="protein sequence ID" value="QMV71636.1"/>
    <property type="molecule type" value="Genomic_DNA"/>
</dbReference>
<dbReference type="Pfam" id="PF09339">
    <property type="entry name" value="HTH_IclR"/>
    <property type="match status" value="1"/>
</dbReference>
<dbReference type="PROSITE" id="PS51078">
    <property type="entry name" value="ICLR_ED"/>
    <property type="match status" value="1"/>
</dbReference>
<dbReference type="InterPro" id="IPR036388">
    <property type="entry name" value="WH-like_DNA-bd_sf"/>
</dbReference>
<evidence type="ECO:0000313" key="6">
    <source>
        <dbReference type="EMBL" id="QMV71636.1"/>
    </source>
</evidence>
<dbReference type="AlphaFoldDB" id="A0A7G5ECB1"/>
<evidence type="ECO:0000259" key="4">
    <source>
        <dbReference type="PROSITE" id="PS51077"/>
    </source>
</evidence>
<feature type="domain" description="IclR-ED" evidence="5">
    <location>
        <begin position="89"/>
        <end position="273"/>
    </location>
</feature>